<dbReference type="PANTHER" id="PTHR34387">
    <property type="entry name" value="SLR1258 PROTEIN"/>
    <property type="match status" value="1"/>
</dbReference>
<gene>
    <name evidence="2" type="ORF">A3841_19515</name>
</gene>
<evidence type="ECO:0000256" key="1">
    <source>
        <dbReference type="SAM" id="SignalP"/>
    </source>
</evidence>
<dbReference type="AlphaFoldDB" id="A0A1Q5PE10"/>
<sequence length="240" mass="25832">MKKMNLMLLLSLVFVSALSVQAQQGQVLPPLVSVNGTGEVRVQPNEVVVNLGVETRGKTLDEARKETDKKAAAIISYLKKQGVDAKHIQTSFVTLQPIYNSGEYGRTTPDFYMAQKSMTVTVKKLDKFDELLSGLYGVGVNHVNGVQFQVSDADVEKYKTEARKKAVANAKAKATQLTSELGSKLGRVYAISESSSNGGPRPMYKMAMMESAAYDSAGGPTIAGGEVVVTSNVDVSFVIE</sequence>
<dbReference type="RefSeq" id="WP_073852589.1">
    <property type="nucleotide sequence ID" value="NZ_LVWA01000005.1"/>
</dbReference>
<feature type="chain" id="PRO_5012592384" description="DUF541 domain-containing protein" evidence="1">
    <location>
        <begin position="23"/>
        <end position="240"/>
    </location>
</feature>
<accession>A0A1Q5PE10</accession>
<keyword evidence="1" id="KW-0732">Signal</keyword>
<dbReference type="Gene3D" id="3.30.70.2970">
    <property type="entry name" value="Protein of unknown function (DUF541), domain 2"/>
    <property type="match status" value="1"/>
</dbReference>
<dbReference type="InterPro" id="IPR007497">
    <property type="entry name" value="SIMPL/DUF541"/>
</dbReference>
<dbReference type="OrthoDB" id="6021921at2"/>
<proteinExistence type="predicted"/>
<organism evidence="2 3">
    <name type="scientific">Pontibacter flavimaris</name>
    <dbReference type="NCBI Taxonomy" id="1797110"/>
    <lineage>
        <taxon>Bacteria</taxon>
        <taxon>Pseudomonadati</taxon>
        <taxon>Bacteroidota</taxon>
        <taxon>Cytophagia</taxon>
        <taxon>Cytophagales</taxon>
        <taxon>Hymenobacteraceae</taxon>
        <taxon>Pontibacter</taxon>
    </lineage>
</organism>
<dbReference type="PANTHER" id="PTHR34387:SF1">
    <property type="entry name" value="PERIPLASMIC IMMUNOGENIC PROTEIN"/>
    <property type="match status" value="1"/>
</dbReference>
<dbReference type="EMBL" id="LVWA01000005">
    <property type="protein sequence ID" value="OKL40488.1"/>
    <property type="molecule type" value="Genomic_DNA"/>
</dbReference>
<reference evidence="2 3" key="1">
    <citation type="submission" date="2016-03" db="EMBL/GenBank/DDBJ databases">
        <title>Genome sequence of Pontibacter sp. nov., of the family cytophagaceae, isolated from marine sediment of the Yellow Sea, China.</title>
        <authorList>
            <person name="Zhang G."/>
            <person name="Zhang R."/>
        </authorList>
    </citation>
    <scope>NUCLEOTIDE SEQUENCE [LARGE SCALE GENOMIC DNA]</scope>
    <source>
        <strain evidence="2 3">S10-8</strain>
    </source>
</reference>
<dbReference type="InterPro" id="IPR052022">
    <property type="entry name" value="26kDa_periplasmic_antigen"/>
</dbReference>
<keyword evidence="3" id="KW-1185">Reference proteome</keyword>
<evidence type="ECO:0000313" key="3">
    <source>
        <dbReference type="Proteomes" id="UP000186551"/>
    </source>
</evidence>
<protein>
    <recommendedName>
        <fullName evidence="4">DUF541 domain-containing protein</fullName>
    </recommendedName>
</protein>
<name>A0A1Q5PE10_9BACT</name>
<evidence type="ECO:0000313" key="2">
    <source>
        <dbReference type="EMBL" id="OKL40488.1"/>
    </source>
</evidence>
<feature type="signal peptide" evidence="1">
    <location>
        <begin position="1"/>
        <end position="22"/>
    </location>
</feature>
<dbReference type="Proteomes" id="UP000186551">
    <property type="component" value="Unassembled WGS sequence"/>
</dbReference>
<comment type="caution">
    <text evidence="2">The sequence shown here is derived from an EMBL/GenBank/DDBJ whole genome shotgun (WGS) entry which is preliminary data.</text>
</comment>
<evidence type="ECO:0008006" key="4">
    <source>
        <dbReference type="Google" id="ProtNLM"/>
    </source>
</evidence>
<dbReference type="Gene3D" id="3.30.110.170">
    <property type="entry name" value="Protein of unknown function (DUF541), domain 1"/>
    <property type="match status" value="1"/>
</dbReference>
<dbReference type="Pfam" id="PF04402">
    <property type="entry name" value="SIMPL"/>
    <property type="match status" value="1"/>
</dbReference>
<dbReference type="GO" id="GO:0006974">
    <property type="term" value="P:DNA damage response"/>
    <property type="evidence" value="ECO:0007669"/>
    <property type="project" value="TreeGrafter"/>
</dbReference>